<evidence type="ECO:0000256" key="1">
    <source>
        <dbReference type="SAM" id="Phobius"/>
    </source>
</evidence>
<comment type="caution">
    <text evidence="2">The sequence shown here is derived from an EMBL/GenBank/DDBJ whole genome shotgun (WGS) entry which is preliminary data.</text>
</comment>
<keyword evidence="1" id="KW-0812">Transmembrane</keyword>
<organism evidence="2 3">
    <name type="scientific">Agromyces albus</name>
    <dbReference type="NCBI Taxonomy" id="205332"/>
    <lineage>
        <taxon>Bacteria</taxon>
        <taxon>Bacillati</taxon>
        <taxon>Actinomycetota</taxon>
        <taxon>Actinomycetes</taxon>
        <taxon>Micrococcales</taxon>
        <taxon>Microbacteriaceae</taxon>
        <taxon>Agromyces</taxon>
    </lineage>
</organism>
<proteinExistence type="predicted"/>
<gene>
    <name evidence="2" type="ORF">ESP51_03875</name>
</gene>
<dbReference type="EMBL" id="SDPN01000004">
    <property type="protein sequence ID" value="RXZ72606.1"/>
    <property type="molecule type" value="Genomic_DNA"/>
</dbReference>
<accession>A0A4V1QYB8</accession>
<dbReference type="OrthoDB" id="5007941at2"/>
<reference evidence="2 3" key="1">
    <citation type="submission" date="2019-01" db="EMBL/GenBank/DDBJ databases">
        <title>Agromyces.</title>
        <authorList>
            <person name="Li J."/>
        </authorList>
    </citation>
    <scope>NUCLEOTIDE SEQUENCE [LARGE SCALE GENOMIC DNA]</scope>
    <source>
        <strain evidence="2 3">DSM 15934</strain>
    </source>
</reference>
<dbReference type="AlphaFoldDB" id="A0A4V1QYB8"/>
<keyword evidence="1" id="KW-0472">Membrane</keyword>
<evidence type="ECO:0000313" key="2">
    <source>
        <dbReference type="EMBL" id="RXZ72606.1"/>
    </source>
</evidence>
<keyword evidence="3" id="KW-1185">Reference proteome</keyword>
<protein>
    <submittedName>
        <fullName evidence="2">Uncharacterized protein</fullName>
    </submittedName>
</protein>
<dbReference type="RefSeq" id="WP_129519570.1">
    <property type="nucleotide sequence ID" value="NZ_SDPN01000004.1"/>
</dbReference>
<name>A0A4V1QYB8_9MICO</name>
<evidence type="ECO:0000313" key="3">
    <source>
        <dbReference type="Proteomes" id="UP000293865"/>
    </source>
</evidence>
<dbReference type="Proteomes" id="UP000293865">
    <property type="component" value="Unassembled WGS sequence"/>
</dbReference>
<feature type="transmembrane region" description="Helical" evidence="1">
    <location>
        <begin position="80"/>
        <end position="100"/>
    </location>
</feature>
<sequence length="234" mass="25780">MATEDDLERRRDELRRIVYGAPGEPPAAVAAELAAVERELAARQCLSIDAVEAVDRVDAVDDAEKPAASPQPPRRLSRGWSFLVAAAAILLVAVGLAVLAPVREALSPPRGLEVFDRPPTAEERDRAREVVVGAHLEARGAVVLRSLGHVVGYEFWAMLDGDQVCLLSRREFFFDWFATCTSRERFDTYGLTRWISVDDIRHGARPSRALPDDIVVASWGPRSSEVEWRVAPGS</sequence>
<keyword evidence="1" id="KW-1133">Transmembrane helix</keyword>